<keyword evidence="1" id="KW-0812">Transmembrane</keyword>
<evidence type="ECO:0000313" key="4">
    <source>
        <dbReference type="Proteomes" id="UP001635816"/>
    </source>
</evidence>
<keyword evidence="1" id="KW-1133">Transmembrane helix</keyword>
<proteinExistence type="predicted"/>
<evidence type="ECO:0000259" key="2">
    <source>
        <dbReference type="Pfam" id="PF14280"/>
    </source>
</evidence>
<dbReference type="Proteomes" id="UP001635816">
    <property type="component" value="Unassembled WGS sequence"/>
</dbReference>
<keyword evidence="1" id="KW-0472">Membrane</keyword>
<evidence type="ECO:0000313" key="3">
    <source>
        <dbReference type="EMBL" id="MFN6544540.1"/>
    </source>
</evidence>
<feature type="transmembrane region" description="Helical" evidence="1">
    <location>
        <begin position="265"/>
        <end position="285"/>
    </location>
</feature>
<comment type="caution">
    <text evidence="3">The sequence shown here is derived from an EMBL/GenBank/DDBJ whole genome shotgun (WGS) entry which is preliminary data.</text>
</comment>
<keyword evidence="4" id="KW-1185">Reference proteome</keyword>
<dbReference type="InterPro" id="IPR025375">
    <property type="entry name" value="DUF4365"/>
</dbReference>
<evidence type="ECO:0000256" key="1">
    <source>
        <dbReference type="SAM" id="Phobius"/>
    </source>
</evidence>
<dbReference type="RefSeq" id="WP_409543675.1">
    <property type="nucleotide sequence ID" value="NZ_JBKBDD010000004.1"/>
</dbReference>
<gene>
    <name evidence="3" type="ORF">ACK4CT_15210</name>
</gene>
<feature type="transmembrane region" description="Helical" evidence="1">
    <location>
        <begin position="237"/>
        <end position="256"/>
    </location>
</feature>
<feature type="transmembrane region" description="Helical" evidence="1">
    <location>
        <begin position="204"/>
        <end position="225"/>
    </location>
</feature>
<feature type="transmembrane region" description="Helical" evidence="1">
    <location>
        <begin position="297"/>
        <end position="321"/>
    </location>
</feature>
<protein>
    <submittedName>
        <fullName evidence="3">DUF4365 domain-containing protein</fullName>
    </submittedName>
</protein>
<reference evidence="3 4" key="1">
    <citation type="submission" date="2024-12" db="EMBL/GenBank/DDBJ databases">
        <title>The coexistence of Mycolicibacterium septicum and Mycolicibacterium nivoides in clinical samples.</title>
        <authorList>
            <person name="Wang C."/>
            <person name="Feng Y."/>
            <person name="Zong Z."/>
        </authorList>
    </citation>
    <scope>NUCLEOTIDE SEQUENCE [LARGE SCALE GENOMIC DNA]</scope>
    <source>
        <strain evidence="3 4">120309</strain>
    </source>
</reference>
<dbReference type="Pfam" id="PF14280">
    <property type="entry name" value="DUF4365"/>
    <property type="match status" value="1"/>
</dbReference>
<name>A0ABW9LAG0_9MYCO</name>
<accession>A0ABW9LAG0</accession>
<sequence length="340" mass="38195">MAKVSAKRIQERNAVNATRALFEAAGHIVDERGSGSDFGEDLVVSFVENGERNGVHIAIQVKGGKSYRSGTGYAVRGKKHATDWRCSNIPVLCVVYDPVMRALFWENATRVLRERYVENNSSTTIRIPASRVLHEGNLDRLVNEMREFSGIDRKHRLVSAIRRLSDGGLRAERAATAPRGGYPNLLVQHLAAWIDDHPKQMRQIMWALSFILLNLVFTFVTPELITINSRFGYSNDWVFVGMLYSFLCVCFIVAAFENGAARSGVVPRIFGSSVVAITFFVGFAACRLDNEMLQAMTRIWLGLASIIVHFGLVIGFNLMIVQEVYRRRRLRAVASTNPRR</sequence>
<dbReference type="EMBL" id="JBKBDD010000004">
    <property type="protein sequence ID" value="MFN6544540.1"/>
    <property type="molecule type" value="Genomic_DNA"/>
</dbReference>
<feature type="domain" description="DUF4365" evidence="2">
    <location>
        <begin position="11"/>
        <end position="142"/>
    </location>
</feature>
<organism evidence="3 4">
    <name type="scientific">Mycolicibacterium nivoides</name>
    <dbReference type="NCBI Taxonomy" id="2487344"/>
    <lineage>
        <taxon>Bacteria</taxon>
        <taxon>Bacillati</taxon>
        <taxon>Actinomycetota</taxon>
        <taxon>Actinomycetes</taxon>
        <taxon>Mycobacteriales</taxon>
        <taxon>Mycobacteriaceae</taxon>
        <taxon>Mycolicibacterium</taxon>
    </lineage>
</organism>